<sequence length="168" mass="18893">MTSCSNLIVRCAEPADCSVLFKLIEGLAEYEKLSHAITGNALALKEHLFGSRRYVEAILAESADQAIGFALFFHNYSTFLTKPGIYLEDLFVLPEYRRQGIGKALLTKVAQIAVERDCGRLEWSVLDWNESAQAFYRSMGASILDDWRICRVTEDALTQLGSVKRIHN</sequence>
<dbReference type="CDD" id="cd04301">
    <property type="entry name" value="NAT_SF"/>
    <property type="match status" value="1"/>
</dbReference>
<evidence type="ECO:0000256" key="1">
    <source>
        <dbReference type="ARBA" id="ARBA00008694"/>
    </source>
</evidence>
<dbReference type="Gene3D" id="3.40.630.30">
    <property type="match status" value="1"/>
</dbReference>
<keyword evidence="2 5" id="KW-0808">Transferase</keyword>
<keyword evidence="3" id="KW-0012">Acyltransferase</keyword>
<dbReference type="FunFam" id="3.40.630.30:FF:000064">
    <property type="entry name" value="GNAT family acetyltransferase"/>
    <property type="match status" value="1"/>
</dbReference>
<dbReference type="KEGG" id="ned:HUN01_12350"/>
<reference evidence="6" key="1">
    <citation type="submission" date="2020-06" db="EMBL/GenBank/DDBJ databases">
        <title>Nostoc edaphicum CCNP1411 genome.</title>
        <authorList>
            <person name="Fidor A."/>
            <person name="Grabski M."/>
            <person name="Gawor J."/>
            <person name="Gromadka R."/>
            <person name="Wegrzyn G."/>
            <person name="Mazur-Marzec H."/>
        </authorList>
    </citation>
    <scope>NUCLEOTIDE SEQUENCE [LARGE SCALE GENOMIC DNA]</scope>
    <source>
        <strain evidence="6">CCNP1411</strain>
    </source>
</reference>
<dbReference type="RefSeq" id="WP_181931514.1">
    <property type="nucleotide sequence ID" value="NZ_CP054698.1"/>
</dbReference>
<protein>
    <submittedName>
        <fullName evidence="5">GNAT family N-acetyltransferase</fullName>
    </submittedName>
</protein>
<dbReference type="Pfam" id="PF00583">
    <property type="entry name" value="Acetyltransf_1"/>
    <property type="match status" value="1"/>
</dbReference>
<dbReference type="InterPro" id="IPR051016">
    <property type="entry name" value="Diverse_Substrate_AcTransf"/>
</dbReference>
<dbReference type="PROSITE" id="PS51186">
    <property type="entry name" value="GNAT"/>
    <property type="match status" value="1"/>
</dbReference>
<dbReference type="InterPro" id="IPR016181">
    <property type="entry name" value="Acyl_CoA_acyltransferase"/>
</dbReference>
<comment type="similarity">
    <text evidence="1">Belongs to the acetyltransferase family.</text>
</comment>
<evidence type="ECO:0000256" key="3">
    <source>
        <dbReference type="ARBA" id="ARBA00023315"/>
    </source>
</evidence>
<evidence type="ECO:0000313" key="5">
    <source>
        <dbReference type="EMBL" id="QMS88344.1"/>
    </source>
</evidence>
<feature type="domain" description="N-acetyltransferase" evidence="4">
    <location>
        <begin position="7"/>
        <end position="160"/>
    </location>
</feature>
<dbReference type="GO" id="GO:0008080">
    <property type="term" value="F:N-acetyltransferase activity"/>
    <property type="evidence" value="ECO:0007669"/>
    <property type="project" value="TreeGrafter"/>
</dbReference>
<dbReference type="AlphaFoldDB" id="A0A7D7QJG0"/>
<organism evidence="5 6">
    <name type="scientific">Nostoc edaphicum CCNP1411</name>
    <dbReference type="NCBI Taxonomy" id="1472755"/>
    <lineage>
        <taxon>Bacteria</taxon>
        <taxon>Bacillati</taxon>
        <taxon>Cyanobacteriota</taxon>
        <taxon>Cyanophyceae</taxon>
        <taxon>Nostocales</taxon>
        <taxon>Nostocaceae</taxon>
        <taxon>Nostoc</taxon>
    </lineage>
</organism>
<dbReference type="PANTHER" id="PTHR10545:SF29">
    <property type="entry name" value="GH14572P-RELATED"/>
    <property type="match status" value="1"/>
</dbReference>
<dbReference type="EMBL" id="CP054698">
    <property type="protein sequence ID" value="QMS88344.1"/>
    <property type="molecule type" value="Genomic_DNA"/>
</dbReference>
<name>A0A7D7QJG0_9NOSO</name>
<evidence type="ECO:0000313" key="6">
    <source>
        <dbReference type="Proteomes" id="UP000514713"/>
    </source>
</evidence>
<evidence type="ECO:0000256" key="2">
    <source>
        <dbReference type="ARBA" id="ARBA00022679"/>
    </source>
</evidence>
<keyword evidence="6" id="KW-1185">Reference proteome</keyword>
<evidence type="ECO:0000259" key="4">
    <source>
        <dbReference type="PROSITE" id="PS51186"/>
    </source>
</evidence>
<dbReference type="InterPro" id="IPR000182">
    <property type="entry name" value="GNAT_dom"/>
</dbReference>
<proteinExistence type="inferred from homology"/>
<accession>A0A7D7QJG0</accession>
<dbReference type="PANTHER" id="PTHR10545">
    <property type="entry name" value="DIAMINE N-ACETYLTRANSFERASE"/>
    <property type="match status" value="1"/>
</dbReference>
<dbReference type="SUPFAM" id="SSF55729">
    <property type="entry name" value="Acyl-CoA N-acyltransferases (Nat)"/>
    <property type="match status" value="1"/>
</dbReference>
<dbReference type="Proteomes" id="UP000514713">
    <property type="component" value="Chromosome"/>
</dbReference>
<gene>
    <name evidence="5" type="ORF">HUN01_12350</name>
</gene>